<feature type="compositionally biased region" description="Basic and acidic residues" evidence="4">
    <location>
        <begin position="138"/>
        <end position="157"/>
    </location>
</feature>
<evidence type="ECO:0000256" key="1">
    <source>
        <dbReference type="ARBA" id="ARBA00004241"/>
    </source>
</evidence>
<keyword evidence="3" id="KW-0178">Competence</keyword>
<dbReference type="Gene3D" id="3.30.700.10">
    <property type="entry name" value="Glycoprotein, Type 4 Pilin"/>
    <property type="match status" value="1"/>
</dbReference>
<sequence>MKKMKRIMKDEEGLTLVELLAVVVIMAIIAGIAAVSISKVIQRTREDAQVSNVQQMLASANLYDIQEEKGIPKEGIALNKLKESGNIKSTSFAEETGLTGITFTKNEEGVITIHLAAKTLKAGKEDNKQADFSEEDSASIKREDLFEKKGTSTEGGK</sequence>
<evidence type="ECO:0000256" key="3">
    <source>
        <dbReference type="ARBA" id="ARBA00023287"/>
    </source>
</evidence>
<accession>A0ABS3HQ68</accession>
<protein>
    <submittedName>
        <fullName evidence="6">Prepilin-type N-terminal cleavage/methylation domain-containing protein</fullName>
    </submittedName>
</protein>
<comment type="subcellular location">
    <subcellularLocation>
        <location evidence="1">Cell surface</location>
    </subcellularLocation>
</comment>
<dbReference type="Proteomes" id="UP000664857">
    <property type="component" value="Unassembled WGS sequence"/>
</dbReference>
<dbReference type="RefSeq" id="WP_206964691.1">
    <property type="nucleotide sequence ID" value="NZ_JAFLVX010000007.1"/>
</dbReference>
<evidence type="ECO:0000256" key="2">
    <source>
        <dbReference type="ARBA" id="ARBA00022481"/>
    </source>
</evidence>
<keyword evidence="7" id="KW-1185">Reference proteome</keyword>
<keyword evidence="5" id="KW-1133">Transmembrane helix</keyword>
<dbReference type="PRINTS" id="PR00813">
    <property type="entry name" value="BCTERIALGSPG"/>
</dbReference>
<name>A0ABS3HQ68_9ENTE</name>
<feature type="compositionally biased region" description="Basic and acidic residues" evidence="4">
    <location>
        <begin position="122"/>
        <end position="131"/>
    </location>
</feature>
<evidence type="ECO:0000313" key="6">
    <source>
        <dbReference type="EMBL" id="MBO0475879.1"/>
    </source>
</evidence>
<proteinExistence type="predicted"/>
<dbReference type="Pfam" id="PF07963">
    <property type="entry name" value="N_methyl"/>
    <property type="match status" value="1"/>
</dbReference>
<keyword evidence="5" id="KW-0472">Membrane</keyword>
<comment type="caution">
    <text evidence="6">The sequence shown here is derived from an EMBL/GenBank/DDBJ whole genome shotgun (WGS) entry which is preliminary data.</text>
</comment>
<evidence type="ECO:0000256" key="5">
    <source>
        <dbReference type="SAM" id="Phobius"/>
    </source>
</evidence>
<dbReference type="InterPro" id="IPR045584">
    <property type="entry name" value="Pilin-like"/>
</dbReference>
<gene>
    <name evidence="6" type="ORF">DOK76_02275</name>
</gene>
<dbReference type="PROSITE" id="PS00409">
    <property type="entry name" value="PROKAR_NTER_METHYL"/>
    <property type="match status" value="1"/>
</dbReference>
<dbReference type="EMBL" id="JAFLVX010000007">
    <property type="protein sequence ID" value="MBO0475879.1"/>
    <property type="molecule type" value="Genomic_DNA"/>
</dbReference>
<feature type="transmembrane region" description="Helical" evidence="5">
    <location>
        <begin position="12"/>
        <end position="35"/>
    </location>
</feature>
<dbReference type="NCBIfam" id="TIGR02532">
    <property type="entry name" value="IV_pilin_GFxxxE"/>
    <property type="match status" value="1"/>
</dbReference>
<dbReference type="SUPFAM" id="SSF54523">
    <property type="entry name" value="Pili subunits"/>
    <property type="match status" value="1"/>
</dbReference>
<organism evidence="6 7">
    <name type="scientific">Candidatus Vagococcus giribetii</name>
    <dbReference type="NCBI Taxonomy" id="2230876"/>
    <lineage>
        <taxon>Bacteria</taxon>
        <taxon>Bacillati</taxon>
        <taxon>Bacillota</taxon>
        <taxon>Bacilli</taxon>
        <taxon>Lactobacillales</taxon>
        <taxon>Enterococcaceae</taxon>
        <taxon>Vagococcus</taxon>
    </lineage>
</organism>
<dbReference type="InterPro" id="IPR000983">
    <property type="entry name" value="Bac_GSPG_pilin"/>
</dbReference>
<dbReference type="InterPro" id="IPR012902">
    <property type="entry name" value="N_methyl_site"/>
</dbReference>
<keyword evidence="5" id="KW-0812">Transmembrane</keyword>
<evidence type="ECO:0000256" key="4">
    <source>
        <dbReference type="SAM" id="MobiDB-lite"/>
    </source>
</evidence>
<evidence type="ECO:0000313" key="7">
    <source>
        <dbReference type="Proteomes" id="UP000664857"/>
    </source>
</evidence>
<reference evidence="6 7" key="1">
    <citation type="submission" date="2021-03" db="EMBL/GenBank/DDBJ databases">
        <title>Enterococcal diversity collection.</title>
        <authorList>
            <person name="Gilmore M.S."/>
            <person name="Schwartzman J."/>
            <person name="Van Tyne D."/>
            <person name="Martin M."/>
            <person name="Earl A.M."/>
            <person name="Manson A.L."/>
            <person name="Straub T."/>
            <person name="Salamzade R."/>
            <person name="Saavedra J."/>
            <person name="Lebreton F."/>
            <person name="Prichula J."/>
            <person name="Schaufler K."/>
            <person name="Gaca A."/>
            <person name="Sgardioli B."/>
            <person name="Wagenaar J."/>
            <person name="Strong T."/>
        </authorList>
    </citation>
    <scope>NUCLEOTIDE SEQUENCE [LARGE SCALE GENOMIC DNA]</scope>
    <source>
        <strain evidence="6 7">DIV0080</strain>
    </source>
</reference>
<keyword evidence="2" id="KW-0488">Methylation</keyword>
<feature type="region of interest" description="Disordered" evidence="4">
    <location>
        <begin position="122"/>
        <end position="157"/>
    </location>
</feature>